<dbReference type="AlphaFoldDB" id="A0A0A9DIB0"/>
<sequence length="37" mass="4125">MAINSIRCAACLCYLSLHIRNALSRESVERLTIGNTM</sequence>
<reference evidence="1" key="2">
    <citation type="journal article" date="2015" name="Data Brief">
        <title>Shoot transcriptome of the giant reed, Arundo donax.</title>
        <authorList>
            <person name="Barrero R.A."/>
            <person name="Guerrero F.D."/>
            <person name="Moolhuijzen P."/>
            <person name="Goolsby J.A."/>
            <person name="Tidwell J."/>
            <person name="Bellgard S.E."/>
            <person name="Bellgard M.I."/>
        </authorList>
    </citation>
    <scope>NUCLEOTIDE SEQUENCE</scope>
    <source>
        <tissue evidence="1">Shoot tissue taken approximately 20 cm above the soil surface</tissue>
    </source>
</reference>
<protein>
    <submittedName>
        <fullName evidence="1">Uncharacterized protein</fullName>
    </submittedName>
</protein>
<name>A0A0A9DIB0_ARUDO</name>
<evidence type="ECO:0000313" key="1">
    <source>
        <dbReference type="EMBL" id="JAD88324.1"/>
    </source>
</evidence>
<organism evidence="1">
    <name type="scientific">Arundo donax</name>
    <name type="common">Giant reed</name>
    <name type="synonym">Donax arundinaceus</name>
    <dbReference type="NCBI Taxonomy" id="35708"/>
    <lineage>
        <taxon>Eukaryota</taxon>
        <taxon>Viridiplantae</taxon>
        <taxon>Streptophyta</taxon>
        <taxon>Embryophyta</taxon>
        <taxon>Tracheophyta</taxon>
        <taxon>Spermatophyta</taxon>
        <taxon>Magnoliopsida</taxon>
        <taxon>Liliopsida</taxon>
        <taxon>Poales</taxon>
        <taxon>Poaceae</taxon>
        <taxon>PACMAD clade</taxon>
        <taxon>Arundinoideae</taxon>
        <taxon>Arundineae</taxon>
        <taxon>Arundo</taxon>
    </lineage>
</organism>
<reference evidence="1" key="1">
    <citation type="submission" date="2014-09" db="EMBL/GenBank/DDBJ databases">
        <authorList>
            <person name="Magalhaes I.L.F."/>
            <person name="Oliveira U."/>
            <person name="Santos F.R."/>
            <person name="Vidigal T.H.D.A."/>
            <person name="Brescovit A.D."/>
            <person name="Santos A.J."/>
        </authorList>
    </citation>
    <scope>NUCLEOTIDE SEQUENCE</scope>
    <source>
        <tissue evidence="1">Shoot tissue taken approximately 20 cm above the soil surface</tissue>
    </source>
</reference>
<dbReference type="EMBL" id="GBRH01209571">
    <property type="protein sequence ID" value="JAD88324.1"/>
    <property type="molecule type" value="Transcribed_RNA"/>
</dbReference>
<proteinExistence type="predicted"/>
<accession>A0A0A9DIB0</accession>